<feature type="region of interest" description="Disordered" evidence="1">
    <location>
        <begin position="268"/>
        <end position="307"/>
    </location>
</feature>
<dbReference type="EMBL" id="CACRXK020033967">
    <property type="protein sequence ID" value="CAB4044098.1"/>
    <property type="molecule type" value="Genomic_DNA"/>
</dbReference>
<dbReference type="OrthoDB" id="5956634at2759"/>
<evidence type="ECO:0000313" key="2">
    <source>
        <dbReference type="EMBL" id="CAB4044098.1"/>
    </source>
</evidence>
<keyword evidence="3" id="KW-1185">Reference proteome</keyword>
<comment type="caution">
    <text evidence="2">The sequence shown here is derived from an EMBL/GenBank/DDBJ whole genome shotgun (WGS) entry which is preliminary data.</text>
</comment>
<dbReference type="AlphaFoldDB" id="A0A7D9M6U7"/>
<protein>
    <submittedName>
        <fullName evidence="2">Uncharacterized protein</fullName>
    </submittedName>
</protein>
<organism evidence="2 3">
    <name type="scientific">Paramuricea clavata</name>
    <name type="common">Red gorgonian</name>
    <name type="synonym">Violescent sea-whip</name>
    <dbReference type="NCBI Taxonomy" id="317549"/>
    <lineage>
        <taxon>Eukaryota</taxon>
        <taxon>Metazoa</taxon>
        <taxon>Cnidaria</taxon>
        <taxon>Anthozoa</taxon>
        <taxon>Octocorallia</taxon>
        <taxon>Malacalcyonacea</taxon>
        <taxon>Plexauridae</taxon>
        <taxon>Paramuricea</taxon>
    </lineage>
</organism>
<feature type="compositionally biased region" description="Acidic residues" evidence="1">
    <location>
        <begin position="295"/>
        <end position="307"/>
    </location>
</feature>
<evidence type="ECO:0000256" key="1">
    <source>
        <dbReference type="SAM" id="MobiDB-lite"/>
    </source>
</evidence>
<accession>A0A7D9M6U7</accession>
<dbReference type="Proteomes" id="UP001152795">
    <property type="component" value="Unassembled WGS sequence"/>
</dbReference>
<dbReference type="Gene3D" id="3.40.140.10">
    <property type="entry name" value="Cytidine Deaminase, domain 2"/>
    <property type="match status" value="1"/>
</dbReference>
<proteinExistence type="predicted"/>
<evidence type="ECO:0000313" key="3">
    <source>
        <dbReference type="Proteomes" id="UP001152795"/>
    </source>
</evidence>
<gene>
    <name evidence="2" type="ORF">PACLA_8A073980</name>
</gene>
<sequence>MNGVENNCNGECHEIYPTEDGHIKQRVGDERILESNGQFCGAFYHVHEWGTREHYCLDETNCIIGQRATNENNWRVQAKTVVAVVKFEDENEEILYEARYTNCGEEQKHAEEFFKEDIENENGVLAQIVEDNPNGIITLYLTLQPCNQSTSILGTANTPACCETLTTIVNDILPPEITLCVKAANTCRLSLIPENDPDDETLRQNAVAGIKMLMEIEHVAVIWMEKDDWHYLFSLTNELENREDLEVHEGRLDLDKCVQDILAQIQDEINQDETGQNENDQDGIDQNGMDQNGMDQDEMDQDEIYQA</sequence>
<name>A0A7D9M6U7_PARCT</name>
<reference evidence="2" key="1">
    <citation type="submission" date="2020-04" db="EMBL/GenBank/DDBJ databases">
        <authorList>
            <person name="Alioto T."/>
            <person name="Alioto T."/>
            <person name="Gomez Garrido J."/>
        </authorList>
    </citation>
    <scope>NUCLEOTIDE SEQUENCE</scope>
    <source>
        <strain evidence="2">A484AB</strain>
    </source>
</reference>